<evidence type="ECO:0000256" key="1">
    <source>
        <dbReference type="ARBA" id="ARBA00005854"/>
    </source>
</evidence>
<evidence type="ECO:0000256" key="4">
    <source>
        <dbReference type="RuleBase" id="RU003719"/>
    </source>
</evidence>
<proteinExistence type="inferred from homology"/>
<evidence type="ECO:0000256" key="2">
    <source>
        <dbReference type="ARBA" id="ARBA00023002"/>
    </source>
</evidence>
<dbReference type="EC" id="1.1.1.310" evidence="7"/>
<evidence type="ECO:0000259" key="6">
    <source>
        <dbReference type="Pfam" id="PF02826"/>
    </source>
</evidence>
<dbReference type="GO" id="GO:0102155">
    <property type="term" value="F:S-sulfolactate dehydrogenase activity"/>
    <property type="evidence" value="ECO:0007669"/>
    <property type="project" value="UniProtKB-EC"/>
</dbReference>
<accession>A0ABM8VAC4</accession>
<dbReference type="Pfam" id="PF02826">
    <property type="entry name" value="2-Hacid_dh_C"/>
    <property type="match status" value="1"/>
</dbReference>
<keyword evidence="3" id="KW-0520">NAD</keyword>
<dbReference type="PROSITE" id="PS00670">
    <property type="entry name" value="D_2_HYDROXYACID_DH_2"/>
    <property type="match status" value="1"/>
</dbReference>
<dbReference type="InterPro" id="IPR006139">
    <property type="entry name" value="D-isomer_2_OHA_DH_cat_dom"/>
</dbReference>
<dbReference type="Pfam" id="PF00389">
    <property type="entry name" value="2-Hacid_dh"/>
    <property type="match status" value="1"/>
</dbReference>
<keyword evidence="2 4" id="KW-0560">Oxidoreductase</keyword>
<dbReference type="InterPro" id="IPR006140">
    <property type="entry name" value="D-isomer_DH_NAD-bd"/>
</dbReference>
<organism evidence="7 8">
    <name type="scientific">Paenibacillus allorhizosphaerae</name>
    <dbReference type="NCBI Taxonomy" id="2849866"/>
    <lineage>
        <taxon>Bacteria</taxon>
        <taxon>Bacillati</taxon>
        <taxon>Bacillota</taxon>
        <taxon>Bacilli</taxon>
        <taxon>Bacillales</taxon>
        <taxon>Paenibacillaceae</taxon>
        <taxon>Paenibacillus</taxon>
    </lineage>
</organism>
<sequence length="318" mass="35111">MKIVISELDWPDGAELLRRKGWEVRYDPEVWRDRTRLLAEVEDAAALIVRNQTSVDEELLERGHGLKVVGRLGVGLDNIDLKAASSRQIPVVYGKYANANSVAEYVVTAILSYCRPLFRASAEVREGRWDRKRNTGTELYGSSLGLIGLGDIGHRVAVRAKALGMKAIGYDPYVGAYDFAVTESGIRLAGLEQVLEEADFISLHIPLTKQTADLINEAALERMKPGAILINSSRGGIVNEHDLYRALKRSRIAGAFLDVLAQEPPDKEHPLLTLDNCWITPHIAGLTEQSQVRTSEMVASEVIRELEGTASLCRVALK</sequence>
<protein>
    <submittedName>
        <fullName evidence="7">(S)-sulfolactate dehydrogenase</fullName>
        <ecNumber evidence="7">1.1.1.310</ecNumber>
    </submittedName>
</protein>
<reference evidence="7 8" key="1">
    <citation type="submission" date="2021-06" db="EMBL/GenBank/DDBJ databases">
        <authorList>
            <person name="Criscuolo A."/>
        </authorList>
    </citation>
    <scope>NUCLEOTIDE SEQUENCE [LARGE SCALE GENOMIC DNA]</scope>
    <source>
        <strain evidence="8">CIP 111802</strain>
    </source>
</reference>
<comment type="similarity">
    <text evidence="1 4">Belongs to the D-isomer specific 2-hydroxyacid dehydrogenase family.</text>
</comment>
<name>A0ABM8VAC4_9BACL</name>
<dbReference type="CDD" id="cd12173">
    <property type="entry name" value="PGDH_4"/>
    <property type="match status" value="1"/>
</dbReference>
<keyword evidence="8" id="KW-1185">Reference proteome</keyword>
<feature type="domain" description="D-isomer specific 2-hydroxyacid dehydrogenase NAD-binding" evidence="6">
    <location>
        <begin position="108"/>
        <end position="284"/>
    </location>
</feature>
<dbReference type="PANTHER" id="PTHR42789">
    <property type="entry name" value="D-ISOMER SPECIFIC 2-HYDROXYACID DEHYDROGENASE FAMILY PROTEIN (AFU_ORTHOLOGUE AFUA_6G10090)"/>
    <property type="match status" value="1"/>
</dbReference>
<dbReference type="InterPro" id="IPR029753">
    <property type="entry name" value="D-isomer_DH_CS"/>
</dbReference>
<dbReference type="PANTHER" id="PTHR42789:SF1">
    <property type="entry name" value="D-ISOMER SPECIFIC 2-HYDROXYACID DEHYDROGENASE FAMILY PROTEIN (AFU_ORTHOLOGUE AFUA_6G10090)"/>
    <property type="match status" value="1"/>
</dbReference>
<evidence type="ECO:0000259" key="5">
    <source>
        <dbReference type="Pfam" id="PF00389"/>
    </source>
</evidence>
<evidence type="ECO:0000256" key="3">
    <source>
        <dbReference type="ARBA" id="ARBA00023027"/>
    </source>
</evidence>
<dbReference type="RefSeq" id="WP_218096627.1">
    <property type="nucleotide sequence ID" value="NZ_CAJVCE010000001.1"/>
</dbReference>
<dbReference type="Proteomes" id="UP000730618">
    <property type="component" value="Unassembled WGS sequence"/>
</dbReference>
<dbReference type="PROSITE" id="PS00671">
    <property type="entry name" value="D_2_HYDROXYACID_DH_3"/>
    <property type="match status" value="1"/>
</dbReference>
<dbReference type="InterPro" id="IPR050857">
    <property type="entry name" value="D-2-hydroxyacid_DH"/>
</dbReference>
<evidence type="ECO:0000313" key="7">
    <source>
        <dbReference type="EMBL" id="CAG7616093.1"/>
    </source>
</evidence>
<gene>
    <name evidence="7" type="primary">slcC</name>
    <name evidence="7" type="ORF">PAECIP111802_00247</name>
</gene>
<comment type="caution">
    <text evidence="7">The sequence shown here is derived from an EMBL/GenBank/DDBJ whole genome shotgun (WGS) entry which is preliminary data.</text>
</comment>
<feature type="domain" description="D-isomer specific 2-hydroxyacid dehydrogenase catalytic" evidence="5">
    <location>
        <begin position="10"/>
        <end position="310"/>
    </location>
</feature>
<dbReference type="EMBL" id="CAJVCE010000001">
    <property type="protein sequence ID" value="CAG7616093.1"/>
    <property type="molecule type" value="Genomic_DNA"/>
</dbReference>
<evidence type="ECO:0000313" key="8">
    <source>
        <dbReference type="Proteomes" id="UP000730618"/>
    </source>
</evidence>